<dbReference type="OrthoDB" id="8524220at2"/>
<dbReference type="InterPro" id="IPR001753">
    <property type="entry name" value="Enoyl-CoA_hydra/iso"/>
</dbReference>
<dbReference type="RefSeq" id="WP_143949376.1">
    <property type="nucleotide sequence ID" value="NZ_BAABMB010000001.1"/>
</dbReference>
<dbReference type="PANTHER" id="PTHR43684:SF4">
    <property type="entry name" value="ENOYL-COA HYDRATASE_ISOMERASE FAMILY PROTEIN (AFU_ORTHOLOGUE AFUA_1G01890)"/>
    <property type="match status" value="1"/>
</dbReference>
<reference evidence="2 3" key="1">
    <citation type="submission" date="2019-07" db="EMBL/GenBank/DDBJ databases">
        <title>Qingshengfaniella alkalisoli gen. nov., sp. nov., isolated from saline soil.</title>
        <authorList>
            <person name="Xu L."/>
            <person name="Huang X.-X."/>
            <person name="Sun J.-Q."/>
        </authorList>
    </citation>
    <scope>NUCLEOTIDE SEQUENCE [LARGE SCALE GENOMIC DNA]</scope>
    <source>
        <strain evidence="2 3">DSM 27279</strain>
    </source>
</reference>
<name>A0A556AJG6_9BURK</name>
<evidence type="ECO:0000313" key="3">
    <source>
        <dbReference type="Proteomes" id="UP000318405"/>
    </source>
</evidence>
<proteinExistence type="inferred from homology"/>
<dbReference type="SUPFAM" id="SSF52096">
    <property type="entry name" value="ClpP/crotonase"/>
    <property type="match status" value="1"/>
</dbReference>
<dbReference type="Gene3D" id="3.90.226.10">
    <property type="entry name" value="2-enoyl-CoA Hydratase, Chain A, domain 1"/>
    <property type="match status" value="1"/>
</dbReference>
<dbReference type="Proteomes" id="UP000318405">
    <property type="component" value="Unassembled WGS sequence"/>
</dbReference>
<accession>A0A556AJG6</accession>
<comment type="caution">
    <text evidence="2">The sequence shown here is derived from an EMBL/GenBank/DDBJ whole genome shotgun (WGS) entry which is preliminary data.</text>
</comment>
<evidence type="ECO:0000256" key="1">
    <source>
        <dbReference type="ARBA" id="ARBA00005254"/>
    </source>
</evidence>
<dbReference type="GO" id="GO:0003824">
    <property type="term" value="F:catalytic activity"/>
    <property type="evidence" value="ECO:0007669"/>
    <property type="project" value="UniProtKB-ARBA"/>
</dbReference>
<evidence type="ECO:0000313" key="2">
    <source>
        <dbReference type="EMBL" id="TSH93010.1"/>
    </source>
</evidence>
<dbReference type="InterPro" id="IPR029045">
    <property type="entry name" value="ClpP/crotonase-like_dom_sf"/>
</dbReference>
<sequence>MAEQSTERRFPDLDYRVEQRVAVITFHRPDRLNAWTRTLEASLRQALDTAAQDDEVRCIVLTGAGRAFCAGIDMQMPGDGDIPGRSGDARDEAQRYGYIGQIEKPLIAAINGAAVGVGLCIALYCDLRYAAAGAKIAAPYARRGLAAEHGIAWLLPRLIGPMHAMDMLLSGRTLTAEEADRMGLVHCLPAQGFMDAVLLKARELAGTTSPRSVRVMKRQVNEARYQTLGVATQAADREIAACRDTEDFREGVRHFLEKRAPRFTGR</sequence>
<dbReference type="PANTHER" id="PTHR43684">
    <property type="match status" value="1"/>
</dbReference>
<dbReference type="CDD" id="cd06558">
    <property type="entry name" value="crotonase-like"/>
    <property type="match status" value="1"/>
</dbReference>
<organism evidence="2 3">
    <name type="scientific">Verticiella sediminum</name>
    <dbReference type="NCBI Taxonomy" id="1247510"/>
    <lineage>
        <taxon>Bacteria</taxon>
        <taxon>Pseudomonadati</taxon>
        <taxon>Pseudomonadota</taxon>
        <taxon>Betaproteobacteria</taxon>
        <taxon>Burkholderiales</taxon>
        <taxon>Alcaligenaceae</taxon>
        <taxon>Verticiella</taxon>
    </lineage>
</organism>
<dbReference type="EMBL" id="VLTJ01000029">
    <property type="protein sequence ID" value="TSH93010.1"/>
    <property type="molecule type" value="Genomic_DNA"/>
</dbReference>
<dbReference type="InterPro" id="IPR051053">
    <property type="entry name" value="ECH/Chromodomain_protein"/>
</dbReference>
<dbReference type="Pfam" id="PF00378">
    <property type="entry name" value="ECH_1"/>
    <property type="match status" value="1"/>
</dbReference>
<comment type="similarity">
    <text evidence="1">Belongs to the enoyl-CoA hydratase/isomerase family.</text>
</comment>
<dbReference type="AlphaFoldDB" id="A0A556AJG6"/>
<keyword evidence="3" id="KW-1185">Reference proteome</keyword>
<gene>
    <name evidence="2" type="ORF">FOZ76_16625</name>
</gene>
<protein>
    <submittedName>
        <fullName evidence="2">Enoyl-CoA hydratase</fullName>
    </submittedName>
</protein>